<evidence type="ECO:0000313" key="1">
    <source>
        <dbReference type="EMBL" id="MTJ04384.1"/>
    </source>
</evidence>
<proteinExistence type="predicted"/>
<dbReference type="AlphaFoldDB" id="A0A7C9HAR4"/>
<dbReference type="Proteomes" id="UP000483078">
    <property type="component" value="Unassembled WGS sequence"/>
</dbReference>
<reference evidence="1 2" key="1">
    <citation type="submission" date="2019-06" db="EMBL/GenBank/DDBJ databases">
        <title>Enrichment of Autotrophic Halophilic Microorganisms from Red Sea Brine Pool Using Microbial Electrosynthesis System.</title>
        <authorList>
            <person name="Alqahtani M.F."/>
            <person name="Bajracharya S."/>
            <person name="Katuri K.P."/>
            <person name="Ali M."/>
            <person name="Saikaly P.E."/>
        </authorList>
    </citation>
    <scope>NUCLEOTIDE SEQUENCE [LARGE SCALE GENOMIC DNA]</scope>
    <source>
        <strain evidence="1">MES6</strain>
    </source>
</reference>
<protein>
    <submittedName>
        <fullName evidence="1">DUF1826 domain-containing protein</fullName>
    </submittedName>
</protein>
<comment type="caution">
    <text evidence="1">The sequence shown here is derived from an EMBL/GenBank/DDBJ whole genome shotgun (WGS) entry which is preliminary data.</text>
</comment>
<dbReference type="EMBL" id="VENJ01000007">
    <property type="protein sequence ID" value="MTJ04384.1"/>
    <property type="molecule type" value="Genomic_DNA"/>
</dbReference>
<dbReference type="Pfam" id="PF08856">
    <property type="entry name" value="DUF1826"/>
    <property type="match status" value="1"/>
</dbReference>
<sequence>MGAAMQQTAATFLSDNVPARLLCTYRGEGTEYGKTCNDGEHEQINRMKSGWVGLFRGATWLGDAPCGLTHRSPPIAGRGETRLLLVIDAVEPG</sequence>
<organism evidence="1 2">
    <name type="scientific">Sediminimonas qiaohouensis</name>
    <dbReference type="NCBI Taxonomy" id="552061"/>
    <lineage>
        <taxon>Bacteria</taxon>
        <taxon>Pseudomonadati</taxon>
        <taxon>Pseudomonadota</taxon>
        <taxon>Alphaproteobacteria</taxon>
        <taxon>Rhodobacterales</taxon>
        <taxon>Roseobacteraceae</taxon>
        <taxon>Sediminimonas</taxon>
    </lineage>
</organism>
<accession>A0A7C9HAR4</accession>
<name>A0A7C9HAR4_9RHOB</name>
<evidence type="ECO:0000313" key="2">
    <source>
        <dbReference type="Proteomes" id="UP000483078"/>
    </source>
</evidence>
<gene>
    <name evidence="1" type="ORF">FH759_06790</name>
</gene>
<dbReference type="InterPro" id="IPR014955">
    <property type="entry name" value="DUF1826"/>
</dbReference>